<evidence type="ECO:0000259" key="1">
    <source>
        <dbReference type="Pfam" id="PF01609"/>
    </source>
</evidence>
<dbReference type="Pfam" id="PF13808">
    <property type="entry name" value="DDE_Tnp_1_assoc"/>
    <property type="match status" value="1"/>
</dbReference>
<accession>A0A934J5B1</accession>
<organism evidence="3 4">
    <name type="scientific">Paenibacillus roseus</name>
    <dbReference type="NCBI Taxonomy" id="2798579"/>
    <lineage>
        <taxon>Bacteria</taxon>
        <taxon>Bacillati</taxon>
        <taxon>Bacillota</taxon>
        <taxon>Bacilli</taxon>
        <taxon>Bacillales</taxon>
        <taxon>Paenibacillaceae</taxon>
        <taxon>Paenibacillus</taxon>
    </lineage>
</organism>
<dbReference type="AlphaFoldDB" id="A0A934J5B1"/>
<reference evidence="3" key="1">
    <citation type="submission" date="2020-12" db="EMBL/GenBank/DDBJ databases">
        <authorList>
            <person name="Huq M.A."/>
        </authorList>
    </citation>
    <scope>NUCLEOTIDE SEQUENCE</scope>
    <source>
        <strain evidence="3">MAHUQ-46</strain>
    </source>
</reference>
<dbReference type="InterPro" id="IPR002559">
    <property type="entry name" value="Transposase_11"/>
</dbReference>
<protein>
    <submittedName>
        <fullName evidence="3">ISAs1 family transposase</fullName>
    </submittedName>
</protein>
<dbReference type="GO" id="GO:0004803">
    <property type="term" value="F:transposase activity"/>
    <property type="evidence" value="ECO:0007669"/>
    <property type="project" value="InterPro"/>
</dbReference>
<dbReference type="InterPro" id="IPR047647">
    <property type="entry name" value="ISAs1_transpos"/>
</dbReference>
<keyword evidence="4" id="KW-1185">Reference proteome</keyword>
<evidence type="ECO:0000259" key="2">
    <source>
        <dbReference type="Pfam" id="PF13808"/>
    </source>
</evidence>
<name>A0A934J5B1_9BACL</name>
<comment type="caution">
    <text evidence="3">The sequence shown here is derived from an EMBL/GenBank/DDBJ whole genome shotgun (WGS) entry which is preliminary data.</text>
</comment>
<dbReference type="GO" id="GO:0003677">
    <property type="term" value="F:DNA binding"/>
    <property type="evidence" value="ECO:0007669"/>
    <property type="project" value="InterPro"/>
</dbReference>
<dbReference type="Pfam" id="PF01609">
    <property type="entry name" value="DDE_Tnp_1"/>
    <property type="match status" value="1"/>
</dbReference>
<dbReference type="GO" id="GO:0006313">
    <property type="term" value="P:DNA transposition"/>
    <property type="evidence" value="ECO:0007669"/>
    <property type="project" value="InterPro"/>
</dbReference>
<evidence type="ECO:0000313" key="4">
    <source>
        <dbReference type="Proteomes" id="UP000640274"/>
    </source>
</evidence>
<feature type="domain" description="Transposase IS4-like" evidence="1">
    <location>
        <begin position="103"/>
        <end position="174"/>
    </location>
</feature>
<dbReference type="NCBIfam" id="NF033564">
    <property type="entry name" value="transpos_ISAs1"/>
    <property type="match status" value="1"/>
</dbReference>
<dbReference type="PANTHER" id="PTHR30298">
    <property type="entry name" value="H REPEAT-ASSOCIATED PREDICTED TRANSPOSASE"/>
    <property type="match status" value="1"/>
</dbReference>
<evidence type="ECO:0000313" key="3">
    <source>
        <dbReference type="EMBL" id="MBJ6361818.1"/>
    </source>
</evidence>
<feature type="domain" description="H repeat-associated protein N-terminal" evidence="2">
    <location>
        <begin position="7"/>
        <end position="93"/>
    </location>
</feature>
<proteinExistence type="predicted"/>
<dbReference type="Proteomes" id="UP000640274">
    <property type="component" value="Unassembled WGS sequence"/>
</dbReference>
<sequence length="195" mass="21821">MKKSLLELFQGIPEPRKGNGIRHKLDEVLVIAVLAIISDARTYVDMETFAEVREEWLRTFLELPGGCPSHDTFGDILSAVDPKYLHEAFQKWVETVRERISGEVIDFDGKTIRRSKDGASGKRPIHVVSAWANENQLVLGQIAVDEKSNEITAIPELLKLLYIKGCIVTIDAMGTQKTSQQRLLNGEPTTCCKQS</sequence>
<dbReference type="InterPro" id="IPR051698">
    <property type="entry name" value="Transposase_11-like"/>
</dbReference>
<dbReference type="InterPro" id="IPR032806">
    <property type="entry name" value="YbfD_N"/>
</dbReference>
<dbReference type="PANTHER" id="PTHR30298:SF0">
    <property type="entry name" value="PROTEIN YBFL-RELATED"/>
    <property type="match status" value="1"/>
</dbReference>
<dbReference type="EMBL" id="JAELUP010000055">
    <property type="protein sequence ID" value="MBJ6361818.1"/>
    <property type="molecule type" value="Genomic_DNA"/>
</dbReference>
<gene>
    <name evidence="3" type="ORF">JFN88_11130</name>
</gene>